<feature type="domain" description="Resolvase/invertase-type recombinase catalytic" evidence="2">
    <location>
        <begin position="6"/>
        <end position="154"/>
    </location>
</feature>
<feature type="compositionally biased region" description="Basic residues" evidence="1">
    <location>
        <begin position="626"/>
        <end position="637"/>
    </location>
</feature>
<dbReference type="InterPro" id="IPR006119">
    <property type="entry name" value="Resolv_N"/>
</dbReference>
<feature type="domain" description="Recombinase" evidence="3">
    <location>
        <begin position="153"/>
        <end position="296"/>
    </location>
</feature>
<keyword evidence="5" id="KW-1185">Reference proteome</keyword>
<dbReference type="EMBL" id="JAAEDI010000007">
    <property type="protein sequence ID" value="MBR0649635.1"/>
    <property type="molecule type" value="Genomic_DNA"/>
</dbReference>
<dbReference type="PROSITE" id="PS51736">
    <property type="entry name" value="RECOMBINASES_3"/>
    <property type="match status" value="1"/>
</dbReference>
<organism evidence="4 5">
    <name type="scientific">Neoroseomonas terrae</name>
    <dbReference type="NCBI Taxonomy" id="424799"/>
    <lineage>
        <taxon>Bacteria</taxon>
        <taxon>Pseudomonadati</taxon>
        <taxon>Pseudomonadota</taxon>
        <taxon>Alphaproteobacteria</taxon>
        <taxon>Acetobacterales</taxon>
        <taxon>Acetobacteraceae</taxon>
        <taxon>Neoroseomonas</taxon>
    </lineage>
</organism>
<dbReference type="PANTHER" id="PTHR30461:SF23">
    <property type="entry name" value="DNA RECOMBINASE-RELATED"/>
    <property type="match status" value="1"/>
</dbReference>
<dbReference type="CDD" id="cd00338">
    <property type="entry name" value="Ser_Recombinase"/>
    <property type="match status" value="1"/>
</dbReference>
<protein>
    <submittedName>
        <fullName evidence="4">Recombinase family protein</fullName>
    </submittedName>
</protein>
<dbReference type="Gene3D" id="3.40.50.1390">
    <property type="entry name" value="Resolvase, N-terminal catalytic domain"/>
    <property type="match status" value="1"/>
</dbReference>
<comment type="caution">
    <text evidence="4">The sequence shown here is derived from an EMBL/GenBank/DDBJ whole genome shotgun (WGS) entry which is preliminary data.</text>
</comment>
<name>A0ABS5EF33_9PROT</name>
<feature type="compositionally biased region" description="Gly residues" evidence="1">
    <location>
        <begin position="733"/>
        <end position="742"/>
    </location>
</feature>
<dbReference type="Proteomes" id="UP000698752">
    <property type="component" value="Unassembled WGS sequence"/>
</dbReference>
<dbReference type="InterPro" id="IPR011109">
    <property type="entry name" value="DNA_bind_recombinase_dom"/>
</dbReference>
<gene>
    <name evidence="4" type="ORF">GXW78_08180</name>
</gene>
<evidence type="ECO:0000259" key="2">
    <source>
        <dbReference type="PROSITE" id="PS51736"/>
    </source>
</evidence>
<dbReference type="InterPro" id="IPR038109">
    <property type="entry name" value="DNA_bind_recomb_sf"/>
</dbReference>
<feature type="region of interest" description="Disordered" evidence="1">
    <location>
        <begin position="609"/>
        <end position="638"/>
    </location>
</feature>
<evidence type="ECO:0000256" key="1">
    <source>
        <dbReference type="SAM" id="MobiDB-lite"/>
    </source>
</evidence>
<dbReference type="InterPro" id="IPR050639">
    <property type="entry name" value="SSR_resolvase"/>
</dbReference>
<sequence length="809" mass="87288">MTVARRCLVYARYSTDNQREASIEDQLRVCTVRAEREGWLIVGTHADAAISGATTVRPGYQSLLAAIRDGQADIILAESLDRFSRDLEHVAAFHKLTVFAGVQVITLAEGEISELHVGLKGTMGALYLKDLAQKTHRGLEGRARQGFGTGRLAYGYRAVRQFGPDGEPVRGLREVDEACAVVVRRIFRDYVGGASPLAIARALNAEGVPGPEGRPWHDWTIRGRPGRENGLLRNPLYAGVQVWNRTSRRRDPVRGGWVRRIHPKEAMVETPVPTLRIIDDELWQRAQDRLAEEASPVEQNRGNSFWDQRRPKHLLSGKVFCGCCGKAFSAVGQDYLACPAARAGQGCPNRQTVRRSTLEARVLDALARRLMRPDLVEAFCKAFIAEWNRLSAEASAGADTRRRELQAVERKIENLVEAISDGLKAAGVMTKLSDLEARRDELAAMASAEPASPPALMPNLAQVYAAKVAQLQSGLQAGKGQEVLEAARALIDKVVIIPGDGPDDPPGIELVGHLMAMLQAGGAFANGADETSRSLINAVSNGSVKGTMRGRRPSDLHYLQAGRRAASAPIRPRRAGVRRVTPFESPAPRRAAVEMDEPVAAIEADAPDLHVGRGTGDAHRLPSRQPHIRRHARHMQRHAGDAARLARARGVGFGRAVAADHLVEAIRVEPVGDGEQHVEQARVHGRRLVHGRVAEHHVQAAQRLPVIATVAPVDAAEGFAGLHATDADAARGGAAGGLGSGGGRRDGQGEQPADPGADQFSPLRSSRVAAGTVETVKQARHAQRAPVPRVAPPSAEATRWLVARSRARA</sequence>
<evidence type="ECO:0000313" key="4">
    <source>
        <dbReference type="EMBL" id="MBR0649635.1"/>
    </source>
</evidence>
<dbReference type="Pfam" id="PF13408">
    <property type="entry name" value="Zn_ribbon_recom"/>
    <property type="match status" value="1"/>
</dbReference>
<dbReference type="SMART" id="SM00857">
    <property type="entry name" value="Resolvase"/>
    <property type="match status" value="1"/>
</dbReference>
<reference evidence="5" key="1">
    <citation type="journal article" date="2021" name="Syst. Appl. Microbiol.">
        <title>Roseomonas hellenica sp. nov., isolated from roots of wild-growing Alkanna tinctoria.</title>
        <authorList>
            <person name="Rat A."/>
            <person name="Naranjo H.D."/>
            <person name="Lebbe L."/>
            <person name="Cnockaert M."/>
            <person name="Krigas N."/>
            <person name="Grigoriadou K."/>
            <person name="Maloupa E."/>
            <person name="Willems A."/>
        </authorList>
    </citation>
    <scope>NUCLEOTIDE SEQUENCE [LARGE SCALE GENOMIC DNA]</scope>
    <source>
        <strain evidence="5">LMG 31159</strain>
    </source>
</reference>
<evidence type="ECO:0000313" key="5">
    <source>
        <dbReference type="Proteomes" id="UP000698752"/>
    </source>
</evidence>
<evidence type="ECO:0000259" key="3">
    <source>
        <dbReference type="PROSITE" id="PS51737"/>
    </source>
</evidence>
<dbReference type="Pfam" id="PF07508">
    <property type="entry name" value="Recombinase"/>
    <property type="match status" value="1"/>
</dbReference>
<dbReference type="Pfam" id="PF00239">
    <property type="entry name" value="Resolvase"/>
    <property type="match status" value="1"/>
</dbReference>
<dbReference type="PANTHER" id="PTHR30461">
    <property type="entry name" value="DNA-INVERTASE FROM LAMBDOID PROPHAGE"/>
    <property type="match status" value="1"/>
</dbReference>
<feature type="compositionally biased region" description="Basic and acidic residues" evidence="1">
    <location>
        <begin position="609"/>
        <end position="620"/>
    </location>
</feature>
<dbReference type="InterPro" id="IPR025827">
    <property type="entry name" value="Zn_ribbon_recom_dom"/>
</dbReference>
<dbReference type="InterPro" id="IPR036162">
    <property type="entry name" value="Resolvase-like_N_sf"/>
</dbReference>
<feature type="region of interest" description="Disordered" evidence="1">
    <location>
        <begin position="729"/>
        <end position="809"/>
    </location>
</feature>
<dbReference type="SUPFAM" id="SSF53041">
    <property type="entry name" value="Resolvase-like"/>
    <property type="match status" value="1"/>
</dbReference>
<dbReference type="PROSITE" id="PS51737">
    <property type="entry name" value="RECOMBINASE_DNA_BIND"/>
    <property type="match status" value="1"/>
</dbReference>
<proteinExistence type="predicted"/>
<accession>A0ABS5EF33</accession>
<dbReference type="Gene3D" id="3.90.1750.20">
    <property type="entry name" value="Putative Large Serine Recombinase, Chain B, Domain 2"/>
    <property type="match status" value="1"/>
</dbReference>